<dbReference type="EMBL" id="JWJD01000002">
    <property type="protein sequence ID" value="KIH76949.1"/>
    <property type="molecule type" value="Genomic_DNA"/>
</dbReference>
<keyword evidence="1" id="KW-0732">Signal</keyword>
<dbReference type="InterPro" id="IPR008979">
    <property type="entry name" value="Galactose-bd-like_sf"/>
</dbReference>
<reference evidence="2 3" key="1">
    <citation type="submission" date="2014-12" db="EMBL/GenBank/DDBJ databases">
        <title>Genomes of Geoalkalibacter ferrihydriticus and Geoalkalibacter subterraneus, two haloalkaliphilic metal-reducing members of the Geobacteraceae.</title>
        <authorList>
            <person name="Badalamenti J.P."/>
            <person name="Torres C.I."/>
            <person name="Krajmalnik-Brown R."/>
            <person name="Bond D.R."/>
        </authorList>
    </citation>
    <scope>NUCLEOTIDE SEQUENCE [LARGE SCALE GENOMIC DNA]</scope>
    <source>
        <strain evidence="2 3">DSM 17813</strain>
    </source>
</reference>
<dbReference type="AlphaFoldDB" id="A0A0C2DU19"/>
<dbReference type="CDD" id="cd02795">
    <property type="entry name" value="CBM6-CBM35-CBM36_like"/>
    <property type="match status" value="1"/>
</dbReference>
<evidence type="ECO:0000256" key="1">
    <source>
        <dbReference type="SAM" id="SignalP"/>
    </source>
</evidence>
<name>A0A0C2DU19_9BACT</name>
<keyword evidence="3" id="KW-1185">Reference proteome</keyword>
<feature type="signal peptide" evidence="1">
    <location>
        <begin position="1"/>
        <end position="21"/>
    </location>
</feature>
<organism evidence="2 3">
    <name type="scientific">Geoalkalibacter ferrihydriticus DSM 17813</name>
    <dbReference type="NCBI Taxonomy" id="1121915"/>
    <lineage>
        <taxon>Bacteria</taxon>
        <taxon>Pseudomonadati</taxon>
        <taxon>Thermodesulfobacteriota</taxon>
        <taxon>Desulfuromonadia</taxon>
        <taxon>Desulfuromonadales</taxon>
        <taxon>Geoalkalibacteraceae</taxon>
        <taxon>Geoalkalibacter</taxon>
    </lineage>
</organism>
<sequence>MKHFAIVMLILVLAAPEAAWGSGLTQRDWMRSLVEALGLSFGLPDEPEDEDYLRILSGRRTLRVEAEEALQPESLVSVKDFPHFGPFSGAGWVSGIAMPTTARLSFLLPLRGTYQVTAMVRLPGHVIHLGGQEFRASGAHEFVSVDLGPVTLEAGEQEVIVHLPPNGAIDYLDFRAPELATIAPLGGWQPERPLTREDLGATALQALDLLDILPEGPAELVIEAEDAEDTGGAAVVSIRYLGAPSGGRWLRATTSPAEVVLSVSVRRSGVYRLTLVGAGNLPARVKINDEPHREISWPSYLAETSADSVYLAAGRHRIQVDLPPGVGLDVVRLQELLSGAVDIKRLTGRAVGFEGTLADEMDDLLALLAVVGVFH</sequence>
<gene>
    <name evidence="2" type="ORF">GFER_07640</name>
</gene>
<dbReference type="Proteomes" id="UP000035068">
    <property type="component" value="Unassembled WGS sequence"/>
</dbReference>
<evidence type="ECO:0000313" key="3">
    <source>
        <dbReference type="Proteomes" id="UP000035068"/>
    </source>
</evidence>
<dbReference type="RefSeq" id="WP_040098091.1">
    <property type="nucleotide sequence ID" value="NZ_JWJD01000002.1"/>
</dbReference>
<proteinExistence type="predicted"/>
<protein>
    <submittedName>
        <fullName evidence="2">Uncharacterized protein</fullName>
    </submittedName>
</protein>
<accession>A0A0C2DU19</accession>
<evidence type="ECO:0000313" key="2">
    <source>
        <dbReference type="EMBL" id="KIH76949.1"/>
    </source>
</evidence>
<dbReference type="Gene3D" id="2.60.120.260">
    <property type="entry name" value="Galactose-binding domain-like"/>
    <property type="match status" value="1"/>
</dbReference>
<comment type="caution">
    <text evidence="2">The sequence shown here is derived from an EMBL/GenBank/DDBJ whole genome shotgun (WGS) entry which is preliminary data.</text>
</comment>
<dbReference type="SUPFAM" id="SSF49785">
    <property type="entry name" value="Galactose-binding domain-like"/>
    <property type="match status" value="1"/>
</dbReference>
<feature type="chain" id="PRO_5002147934" evidence="1">
    <location>
        <begin position="22"/>
        <end position="375"/>
    </location>
</feature>